<feature type="region of interest" description="Disordered" evidence="1">
    <location>
        <begin position="126"/>
        <end position="213"/>
    </location>
</feature>
<comment type="caution">
    <text evidence="2">The sequence shown here is derived from an EMBL/GenBank/DDBJ whole genome shotgun (WGS) entry which is preliminary data.</text>
</comment>
<evidence type="ECO:0000313" key="2">
    <source>
        <dbReference type="EMBL" id="KAJ8365972.1"/>
    </source>
</evidence>
<protein>
    <submittedName>
        <fullName evidence="2">Uncharacterized protein</fullName>
    </submittedName>
</protein>
<reference evidence="2" key="1">
    <citation type="journal article" date="2023" name="Science">
        <title>Genome structures resolve the early diversification of teleost fishes.</title>
        <authorList>
            <person name="Parey E."/>
            <person name="Louis A."/>
            <person name="Montfort J."/>
            <person name="Bouchez O."/>
            <person name="Roques C."/>
            <person name="Iampietro C."/>
            <person name="Lluch J."/>
            <person name="Castinel A."/>
            <person name="Donnadieu C."/>
            <person name="Desvignes T."/>
            <person name="Floi Bucao C."/>
            <person name="Jouanno E."/>
            <person name="Wen M."/>
            <person name="Mejri S."/>
            <person name="Dirks R."/>
            <person name="Jansen H."/>
            <person name="Henkel C."/>
            <person name="Chen W.J."/>
            <person name="Zahm M."/>
            <person name="Cabau C."/>
            <person name="Klopp C."/>
            <person name="Thompson A.W."/>
            <person name="Robinson-Rechavi M."/>
            <person name="Braasch I."/>
            <person name="Lecointre G."/>
            <person name="Bobe J."/>
            <person name="Postlethwait J.H."/>
            <person name="Berthelot C."/>
            <person name="Roest Crollius H."/>
            <person name="Guiguen Y."/>
        </authorList>
    </citation>
    <scope>NUCLEOTIDE SEQUENCE</scope>
    <source>
        <strain evidence="2">WJC10195</strain>
    </source>
</reference>
<proteinExistence type="predicted"/>
<dbReference type="EMBL" id="JAINUF010000004">
    <property type="protein sequence ID" value="KAJ8365972.1"/>
    <property type="molecule type" value="Genomic_DNA"/>
</dbReference>
<evidence type="ECO:0000256" key="1">
    <source>
        <dbReference type="SAM" id="MobiDB-lite"/>
    </source>
</evidence>
<name>A0A9Q1J2R5_SYNKA</name>
<accession>A0A9Q1J2R5</accession>
<gene>
    <name evidence="2" type="ORF">SKAU_G00148030</name>
</gene>
<dbReference type="AlphaFoldDB" id="A0A9Q1J2R5"/>
<feature type="non-terminal residue" evidence="2">
    <location>
        <position position="244"/>
    </location>
</feature>
<evidence type="ECO:0000313" key="3">
    <source>
        <dbReference type="Proteomes" id="UP001152622"/>
    </source>
</evidence>
<feature type="compositionally biased region" description="Basic and acidic residues" evidence="1">
    <location>
        <begin position="160"/>
        <end position="170"/>
    </location>
</feature>
<keyword evidence="3" id="KW-1185">Reference proteome</keyword>
<organism evidence="2 3">
    <name type="scientific">Synaphobranchus kaupii</name>
    <name type="common">Kaup's arrowtooth eel</name>
    <dbReference type="NCBI Taxonomy" id="118154"/>
    <lineage>
        <taxon>Eukaryota</taxon>
        <taxon>Metazoa</taxon>
        <taxon>Chordata</taxon>
        <taxon>Craniata</taxon>
        <taxon>Vertebrata</taxon>
        <taxon>Euteleostomi</taxon>
        <taxon>Actinopterygii</taxon>
        <taxon>Neopterygii</taxon>
        <taxon>Teleostei</taxon>
        <taxon>Anguilliformes</taxon>
        <taxon>Synaphobranchidae</taxon>
        <taxon>Synaphobranchus</taxon>
    </lineage>
</organism>
<dbReference type="Proteomes" id="UP001152622">
    <property type="component" value="Chromosome 4"/>
</dbReference>
<feature type="compositionally biased region" description="Gly residues" evidence="1">
    <location>
        <begin position="176"/>
        <end position="187"/>
    </location>
</feature>
<sequence length="244" mass="26469">LTQSRLLQPSQDNLAIYLARYRRGTYAACLRVLPVCVSVQSCHGGFVAISVQDHLARGLDGGEIVLAQTLYRRCIQRCGGPDGRGGFLCPLSGHRTWGENKAPALGHRRPREVQVNHNFLLPELGGWAPGVRPDQSQDVRSRAGLAPGSERARPAAPHGLHPDWPQERPGQRAPGAAGGGGAAGGLAGRALRRDVGQEQQQRGAGVPDAHGRDIYELMRAGRDCYARRLGRRQERLQRQDPPPC</sequence>